<name>A0ACB8Y6X7_ARCLA</name>
<accession>A0ACB8Y6X7</accession>
<evidence type="ECO:0000313" key="1">
    <source>
        <dbReference type="EMBL" id="KAI3680586.1"/>
    </source>
</evidence>
<dbReference type="Proteomes" id="UP001055879">
    <property type="component" value="Linkage Group LG13"/>
</dbReference>
<gene>
    <name evidence="1" type="ORF">L6452_35359</name>
</gene>
<reference evidence="2" key="1">
    <citation type="journal article" date="2022" name="Mol. Ecol. Resour.">
        <title>The genomes of chicory, endive, great burdock and yacon provide insights into Asteraceae palaeo-polyploidization history and plant inulin production.</title>
        <authorList>
            <person name="Fan W."/>
            <person name="Wang S."/>
            <person name="Wang H."/>
            <person name="Wang A."/>
            <person name="Jiang F."/>
            <person name="Liu H."/>
            <person name="Zhao H."/>
            <person name="Xu D."/>
            <person name="Zhang Y."/>
        </authorList>
    </citation>
    <scope>NUCLEOTIDE SEQUENCE [LARGE SCALE GENOMIC DNA]</scope>
    <source>
        <strain evidence="2">cv. Niubang</strain>
    </source>
</reference>
<keyword evidence="2" id="KW-1185">Reference proteome</keyword>
<dbReference type="EMBL" id="CM042059">
    <property type="protein sequence ID" value="KAI3680586.1"/>
    <property type="molecule type" value="Genomic_DNA"/>
</dbReference>
<organism evidence="1 2">
    <name type="scientific">Arctium lappa</name>
    <name type="common">Greater burdock</name>
    <name type="synonym">Lappa major</name>
    <dbReference type="NCBI Taxonomy" id="4217"/>
    <lineage>
        <taxon>Eukaryota</taxon>
        <taxon>Viridiplantae</taxon>
        <taxon>Streptophyta</taxon>
        <taxon>Embryophyta</taxon>
        <taxon>Tracheophyta</taxon>
        <taxon>Spermatophyta</taxon>
        <taxon>Magnoliopsida</taxon>
        <taxon>eudicotyledons</taxon>
        <taxon>Gunneridae</taxon>
        <taxon>Pentapetalae</taxon>
        <taxon>asterids</taxon>
        <taxon>campanulids</taxon>
        <taxon>Asterales</taxon>
        <taxon>Asteraceae</taxon>
        <taxon>Carduoideae</taxon>
        <taxon>Cardueae</taxon>
        <taxon>Arctiinae</taxon>
        <taxon>Arctium</taxon>
    </lineage>
</organism>
<evidence type="ECO:0000313" key="2">
    <source>
        <dbReference type="Proteomes" id="UP001055879"/>
    </source>
</evidence>
<comment type="caution">
    <text evidence="1">The sequence shown here is derived from an EMBL/GenBank/DDBJ whole genome shotgun (WGS) entry which is preliminary data.</text>
</comment>
<protein>
    <submittedName>
        <fullName evidence="1">Uncharacterized protein</fullName>
    </submittedName>
</protein>
<proteinExistence type="predicted"/>
<sequence>MNFPIWVLLLFSILIGDLHLTTAQNDFWLNYCSNSGNYAQTESYKQNLDDVLYSFTGTNNGFGFYNSTSGRANAAALCRGDIEPETCRRCVDDATRRLRQVCPNQIEAAGWYDACFLRYSNRSTNNGFGISAYGWNSNNVSDSDYRRWNQTVAVLLGRLRQEASGGDELRKYASGNITAPGLSTIYGMMQCTPDLTATECDDCLAGAVREIRRFDRRLGVRVYKPICVLRYENYTFFDSTWFPVADPPPSGEWFLGFFN</sequence>
<reference evidence="1 2" key="2">
    <citation type="journal article" date="2022" name="Mol. Ecol. Resour.">
        <title>The genomes of chicory, endive, great burdock and yacon provide insights into Asteraceae paleo-polyploidization history and plant inulin production.</title>
        <authorList>
            <person name="Fan W."/>
            <person name="Wang S."/>
            <person name="Wang H."/>
            <person name="Wang A."/>
            <person name="Jiang F."/>
            <person name="Liu H."/>
            <person name="Zhao H."/>
            <person name="Xu D."/>
            <person name="Zhang Y."/>
        </authorList>
    </citation>
    <scope>NUCLEOTIDE SEQUENCE [LARGE SCALE GENOMIC DNA]</scope>
    <source>
        <strain evidence="2">cv. Niubang</strain>
    </source>
</reference>